<dbReference type="PANTHER" id="PTHR10953">
    <property type="entry name" value="UBIQUITIN-ACTIVATING ENZYME E1"/>
    <property type="match status" value="1"/>
</dbReference>
<evidence type="ECO:0000256" key="9">
    <source>
        <dbReference type="ARBA" id="ARBA00024626"/>
    </source>
</evidence>
<dbReference type="UniPathway" id="UPA00885"/>
<dbReference type="Pfam" id="PF00899">
    <property type="entry name" value="ThiF"/>
    <property type="match status" value="1"/>
</dbReference>
<dbReference type="FunFam" id="3.50.50.80:FF:000002">
    <property type="entry name" value="SUMO-activating enzyme subunit 2"/>
    <property type="match status" value="1"/>
</dbReference>
<dbReference type="OrthoDB" id="10255449at2759"/>
<evidence type="ECO:0000313" key="13">
    <source>
        <dbReference type="Proteomes" id="UP000799766"/>
    </source>
</evidence>
<name>A0A6A6P7F4_9PEZI</name>
<dbReference type="GO" id="GO:0045116">
    <property type="term" value="P:protein neddylation"/>
    <property type="evidence" value="ECO:0007669"/>
    <property type="project" value="UniProtKB-UniRule"/>
</dbReference>
<comment type="pathway">
    <text evidence="1 10">Protein modification; protein neddylation.</text>
</comment>
<accession>A0A6A6P7F4</accession>
<dbReference type="Pfam" id="PF08825">
    <property type="entry name" value="E2_bind"/>
    <property type="match status" value="1"/>
</dbReference>
<comment type="catalytic activity">
    <reaction evidence="9 10">
        <text>ATP + [NEDD8 protein] + [E1 NEDD8-activating enzyme]-L-cysteine = AMP + diphosphate + [E1 NEDD8-activating enzyme]-S-[NEDD8 protein]-yl-L-cysteine.</text>
        <dbReference type="EC" id="6.2.1.64"/>
    </reaction>
</comment>
<dbReference type="InterPro" id="IPR035985">
    <property type="entry name" value="Ubiquitin-activating_enz"/>
</dbReference>
<dbReference type="GO" id="GO:0005737">
    <property type="term" value="C:cytoplasm"/>
    <property type="evidence" value="ECO:0007669"/>
    <property type="project" value="TreeGrafter"/>
</dbReference>
<evidence type="ECO:0000256" key="7">
    <source>
        <dbReference type="ARBA" id="ARBA00022840"/>
    </source>
</evidence>
<keyword evidence="13" id="KW-1185">Reference proteome</keyword>
<dbReference type="FunFam" id="3.10.290.20:FF:000001">
    <property type="entry name" value="NEDD8-activating enzyme E1 catalytic subunit, variant"/>
    <property type="match status" value="1"/>
</dbReference>
<evidence type="ECO:0000256" key="2">
    <source>
        <dbReference type="ARBA" id="ARBA00006310"/>
    </source>
</evidence>
<keyword evidence="7 10" id="KW-0067">ATP-binding</keyword>
<dbReference type="InterPro" id="IPR000594">
    <property type="entry name" value="ThiF_NAD_FAD-bd"/>
</dbReference>
<feature type="domain" description="E2 binding" evidence="11">
    <location>
        <begin position="339"/>
        <end position="422"/>
    </location>
</feature>
<dbReference type="Proteomes" id="UP000799766">
    <property type="component" value="Unassembled WGS sequence"/>
</dbReference>
<protein>
    <recommendedName>
        <fullName evidence="3 10">NEDD8-activating enzyme E1 catalytic subunit</fullName>
        <ecNumber evidence="8 10">6.2.1.64</ecNumber>
    </recommendedName>
</protein>
<comment type="function">
    <text evidence="10">Catalytic subunit of the dimeric E1 enzyme, which activates NEDD8.</text>
</comment>
<keyword evidence="5 10" id="KW-0547">Nucleotide-binding</keyword>
<evidence type="ECO:0000256" key="3">
    <source>
        <dbReference type="ARBA" id="ARBA00015203"/>
    </source>
</evidence>
<reference evidence="12" key="1">
    <citation type="journal article" date="2020" name="Stud. Mycol.">
        <title>101 Dothideomycetes genomes: a test case for predicting lifestyles and emergence of pathogens.</title>
        <authorList>
            <person name="Haridas S."/>
            <person name="Albert R."/>
            <person name="Binder M."/>
            <person name="Bloem J."/>
            <person name="Labutti K."/>
            <person name="Salamov A."/>
            <person name="Andreopoulos B."/>
            <person name="Baker S."/>
            <person name="Barry K."/>
            <person name="Bills G."/>
            <person name="Bluhm B."/>
            <person name="Cannon C."/>
            <person name="Castanera R."/>
            <person name="Culley D."/>
            <person name="Daum C."/>
            <person name="Ezra D."/>
            <person name="Gonzalez J."/>
            <person name="Henrissat B."/>
            <person name="Kuo A."/>
            <person name="Liang C."/>
            <person name="Lipzen A."/>
            <person name="Lutzoni F."/>
            <person name="Magnuson J."/>
            <person name="Mondo S."/>
            <person name="Nolan M."/>
            <person name="Ohm R."/>
            <person name="Pangilinan J."/>
            <person name="Park H.-J."/>
            <person name="Ramirez L."/>
            <person name="Alfaro M."/>
            <person name="Sun H."/>
            <person name="Tritt A."/>
            <person name="Yoshinaga Y."/>
            <person name="Zwiers L.-H."/>
            <person name="Turgeon B."/>
            <person name="Goodwin S."/>
            <person name="Spatafora J."/>
            <person name="Crous P."/>
            <person name="Grigoriev I."/>
        </authorList>
    </citation>
    <scope>NUCLEOTIDE SEQUENCE</scope>
    <source>
        <strain evidence="12">ATCC 16933</strain>
    </source>
</reference>
<dbReference type="AlphaFoldDB" id="A0A6A6P7F4"/>
<dbReference type="CDD" id="cd01488">
    <property type="entry name" value="Uba3_RUB"/>
    <property type="match status" value="1"/>
</dbReference>
<dbReference type="GO" id="GO:0005634">
    <property type="term" value="C:nucleus"/>
    <property type="evidence" value="ECO:0007669"/>
    <property type="project" value="TreeGrafter"/>
</dbReference>
<dbReference type="InterPro" id="IPR045886">
    <property type="entry name" value="ThiF/MoeB/HesA"/>
</dbReference>
<keyword evidence="4 10" id="KW-0436">Ligase</keyword>
<gene>
    <name evidence="12" type="ORF">BDY21DRAFT_336506</name>
</gene>
<evidence type="ECO:0000256" key="5">
    <source>
        <dbReference type="ARBA" id="ARBA00022741"/>
    </source>
</evidence>
<proteinExistence type="inferred from homology"/>
<dbReference type="PANTHER" id="PTHR10953:SF6">
    <property type="entry name" value="NEDD8-ACTIVATING ENZYME E1 CATALYTIC SUBUNIT"/>
    <property type="match status" value="1"/>
</dbReference>
<evidence type="ECO:0000256" key="10">
    <source>
        <dbReference type="RuleBase" id="RU368009"/>
    </source>
</evidence>
<dbReference type="GO" id="GO:0005524">
    <property type="term" value="F:ATP binding"/>
    <property type="evidence" value="ECO:0007669"/>
    <property type="project" value="UniProtKB-UniRule"/>
</dbReference>
<dbReference type="GO" id="GO:0019781">
    <property type="term" value="F:NEDD8 activating enzyme activity"/>
    <property type="evidence" value="ECO:0007669"/>
    <property type="project" value="UniProtKB-UniRule"/>
</dbReference>
<dbReference type="EMBL" id="MU001674">
    <property type="protein sequence ID" value="KAF2459794.1"/>
    <property type="molecule type" value="Genomic_DNA"/>
</dbReference>
<dbReference type="EC" id="6.2.1.64" evidence="8 10"/>
<sequence length="423" mass="47319">MARARWAYLDRVLNRTGPFTDPDWVPGEAPLESLLRAKILVIGAGGLGCEILKNLALSGFTDIHVIDMDTIDVSNLNRQFLFRQADVGKPKAEVAARFVEKRVRGVRITPHCCKIQDMDEDYYMKFSMVICGLDSIEARRWINATLVGMVDADDPDSLKPLVDGGTEGFKGQARVVLPTMTSCIECQLDMHAPRAAVPLCTLATIPRQPQHCIEWAQIIAWEEERKDDVLDTDDPEHVSWLYSKALERANEFNIPGVTYSMTQGVVKNIIPAIASTNAIIAASCCNEAFKICTSSNPFLGTPESTNYMMFSGDDSIYTYTFEHLKKDDCPVCGNLARPLEVNPEITLREFIESLAERPEAQLKKPTLRSEAKSLYYQSPPQLEEQTRPNLDKKLSELVSNGEEVAVSDPAFQIDFKFKLVFKS</sequence>
<evidence type="ECO:0000256" key="4">
    <source>
        <dbReference type="ARBA" id="ARBA00022598"/>
    </source>
</evidence>
<comment type="similarity">
    <text evidence="2 10">Belongs to the ubiquitin-activating E1 family. UBA3 subfamily.</text>
</comment>
<keyword evidence="6 10" id="KW-0833">Ubl conjugation pathway</keyword>
<dbReference type="Gene3D" id="3.40.50.720">
    <property type="entry name" value="NAD(P)-binding Rossmann-like Domain"/>
    <property type="match status" value="1"/>
</dbReference>
<evidence type="ECO:0000313" key="12">
    <source>
        <dbReference type="EMBL" id="KAF2459794.1"/>
    </source>
</evidence>
<dbReference type="GO" id="GO:0032991">
    <property type="term" value="C:protein-containing complex"/>
    <property type="evidence" value="ECO:0007669"/>
    <property type="project" value="UniProtKB-ARBA"/>
</dbReference>
<dbReference type="FunFam" id="1.10.10.520:FF:000001">
    <property type="entry name" value="NEDD8-activating enzyme E1 catalytic subunit"/>
    <property type="match status" value="1"/>
</dbReference>
<evidence type="ECO:0000259" key="11">
    <source>
        <dbReference type="SMART" id="SM01181"/>
    </source>
</evidence>
<dbReference type="InterPro" id="IPR014929">
    <property type="entry name" value="E2-binding"/>
</dbReference>
<evidence type="ECO:0000256" key="6">
    <source>
        <dbReference type="ARBA" id="ARBA00022786"/>
    </source>
</evidence>
<dbReference type="InterPro" id="IPR030468">
    <property type="entry name" value="Uba3_N"/>
</dbReference>
<dbReference type="InterPro" id="IPR023318">
    <property type="entry name" value="Ub_act_enz_dom_a_sf"/>
</dbReference>
<dbReference type="SMART" id="SM01181">
    <property type="entry name" value="E2_bind"/>
    <property type="match status" value="1"/>
</dbReference>
<evidence type="ECO:0000256" key="1">
    <source>
        <dbReference type="ARBA" id="ARBA00005032"/>
    </source>
</evidence>
<evidence type="ECO:0000256" key="8">
    <source>
        <dbReference type="ARBA" id="ARBA00023624"/>
    </source>
</evidence>
<dbReference type="Gene3D" id="3.10.290.20">
    <property type="entry name" value="Ubiquitin-like 2 activating enzyme e1b. Chain: B, domain 3"/>
    <property type="match status" value="1"/>
</dbReference>
<organism evidence="12 13">
    <name type="scientific">Lineolata rhizophorae</name>
    <dbReference type="NCBI Taxonomy" id="578093"/>
    <lineage>
        <taxon>Eukaryota</taxon>
        <taxon>Fungi</taxon>
        <taxon>Dikarya</taxon>
        <taxon>Ascomycota</taxon>
        <taxon>Pezizomycotina</taxon>
        <taxon>Dothideomycetes</taxon>
        <taxon>Dothideomycetes incertae sedis</taxon>
        <taxon>Lineolatales</taxon>
        <taxon>Lineolataceae</taxon>
        <taxon>Lineolata</taxon>
    </lineage>
</organism>
<dbReference type="SUPFAM" id="SSF69572">
    <property type="entry name" value="Activating enzymes of the ubiquitin-like proteins"/>
    <property type="match status" value="1"/>
</dbReference>
<dbReference type="Gene3D" id="1.10.10.520">
    <property type="entry name" value="Ubiquitin activating enzymes (Uba3). Chain: B, domain 2"/>
    <property type="match status" value="1"/>
</dbReference>